<dbReference type="Proteomes" id="UP000010474">
    <property type="component" value="Chromosome"/>
</dbReference>
<reference evidence="2" key="1">
    <citation type="journal article" date="2013" name="Proc. Natl. Acad. Sci. U.S.A.">
        <title>Improving the coverage of the cyanobacterial phylum using diversity-driven genome sequencing.</title>
        <authorList>
            <person name="Shih P.M."/>
            <person name="Wu D."/>
            <person name="Latifi A."/>
            <person name="Axen S.D."/>
            <person name="Fewer D.P."/>
            <person name="Talla E."/>
            <person name="Calteau A."/>
            <person name="Cai F."/>
            <person name="Tandeau de Marsac N."/>
            <person name="Rippka R."/>
            <person name="Herdman M."/>
            <person name="Sivonen K."/>
            <person name="Coursin T."/>
            <person name="Laurent T."/>
            <person name="Goodwin L."/>
            <person name="Nolan M."/>
            <person name="Davenport K.W."/>
            <person name="Han C.S."/>
            <person name="Rubin E.M."/>
            <person name="Eisen J.A."/>
            <person name="Woyke T."/>
            <person name="Gugger M."/>
            <person name="Kerfeld C.A."/>
        </authorList>
    </citation>
    <scope>NUCLEOTIDE SEQUENCE [LARGE SCALE GENOMIC DNA]</scope>
    <source>
        <strain evidence="2">ATCC 27899 / PCC 7122</strain>
    </source>
</reference>
<organism evidence="1 2">
    <name type="scientific">Anabaena cylindrica (strain ATCC 27899 / PCC 7122)</name>
    <dbReference type="NCBI Taxonomy" id="272123"/>
    <lineage>
        <taxon>Bacteria</taxon>
        <taxon>Bacillati</taxon>
        <taxon>Cyanobacteriota</taxon>
        <taxon>Cyanophyceae</taxon>
        <taxon>Nostocales</taxon>
        <taxon>Nostocaceae</taxon>
        <taxon>Anabaena</taxon>
    </lineage>
</organism>
<dbReference type="InterPro" id="IPR019728">
    <property type="entry name" value="DUF2605"/>
</dbReference>
<dbReference type="OrthoDB" id="582622at2"/>
<dbReference type="PATRIC" id="fig|272123.3.peg.4352"/>
<dbReference type="EMBL" id="CP003659">
    <property type="protein sequence ID" value="AFZ59376.1"/>
    <property type="molecule type" value="Genomic_DNA"/>
</dbReference>
<sequence>MGDSNPPSTELLKTVLAPLLEDFQYWFERSRSLLENEKIQFISEQEQLDLLQRVKEAQVELNTAKMLFAATDRQVGIDMATLMPWHQLVTECGNVGMRYRQSKQK</sequence>
<evidence type="ECO:0000313" key="2">
    <source>
        <dbReference type="Proteomes" id="UP000010474"/>
    </source>
</evidence>
<dbReference type="AlphaFoldDB" id="K9ZJJ3"/>
<protein>
    <recommendedName>
        <fullName evidence="3">DUF2605 domain-containing protein</fullName>
    </recommendedName>
</protein>
<dbReference type="Pfam" id="PF10792">
    <property type="entry name" value="DUF2605"/>
    <property type="match status" value="1"/>
</dbReference>
<proteinExistence type="predicted"/>
<dbReference type="eggNOG" id="ENOG5032RTW">
    <property type="taxonomic scope" value="Bacteria"/>
</dbReference>
<dbReference type="RefSeq" id="WP_015215994.1">
    <property type="nucleotide sequence ID" value="NC_019771.1"/>
</dbReference>
<dbReference type="HOGENOM" id="CLU_169604_0_0_3"/>
<dbReference type="KEGG" id="acy:Anacy_4006"/>
<name>K9ZJJ3_ANACC</name>
<dbReference type="STRING" id="272123.Anacy_4006"/>
<evidence type="ECO:0008006" key="3">
    <source>
        <dbReference type="Google" id="ProtNLM"/>
    </source>
</evidence>
<evidence type="ECO:0000313" key="1">
    <source>
        <dbReference type="EMBL" id="AFZ59376.1"/>
    </source>
</evidence>
<gene>
    <name evidence="1" type="ordered locus">Anacy_4006</name>
</gene>
<keyword evidence="2" id="KW-1185">Reference proteome</keyword>
<accession>K9ZJJ3</accession>